<dbReference type="InterPro" id="IPR027417">
    <property type="entry name" value="P-loop_NTPase"/>
</dbReference>
<keyword evidence="5" id="KW-1185">Reference proteome</keyword>
<evidence type="ECO:0000259" key="3">
    <source>
        <dbReference type="Pfam" id="PF00685"/>
    </source>
</evidence>
<dbReference type="OrthoDB" id="205623at2759"/>
<dbReference type="Pfam" id="PF00685">
    <property type="entry name" value="Sulfotransfer_1"/>
    <property type="match status" value="1"/>
</dbReference>
<name>A0A5N5SUS0_9CRUS</name>
<comment type="similarity">
    <text evidence="1">Belongs to the sulfotransferase 1 family.</text>
</comment>
<organism evidence="4 5">
    <name type="scientific">Armadillidium nasatum</name>
    <dbReference type="NCBI Taxonomy" id="96803"/>
    <lineage>
        <taxon>Eukaryota</taxon>
        <taxon>Metazoa</taxon>
        <taxon>Ecdysozoa</taxon>
        <taxon>Arthropoda</taxon>
        <taxon>Crustacea</taxon>
        <taxon>Multicrustacea</taxon>
        <taxon>Malacostraca</taxon>
        <taxon>Eumalacostraca</taxon>
        <taxon>Peracarida</taxon>
        <taxon>Isopoda</taxon>
        <taxon>Oniscidea</taxon>
        <taxon>Crinocheta</taxon>
        <taxon>Armadillidiidae</taxon>
        <taxon>Armadillidium</taxon>
    </lineage>
</organism>
<dbReference type="EMBL" id="SEYY01019709">
    <property type="protein sequence ID" value="KAB7497976.1"/>
    <property type="molecule type" value="Genomic_DNA"/>
</dbReference>
<keyword evidence="2 4" id="KW-0808">Transferase</keyword>
<evidence type="ECO:0000313" key="4">
    <source>
        <dbReference type="EMBL" id="KAB7497976.1"/>
    </source>
</evidence>
<dbReference type="Gene3D" id="3.40.50.300">
    <property type="entry name" value="P-loop containing nucleotide triphosphate hydrolases"/>
    <property type="match status" value="1"/>
</dbReference>
<dbReference type="GO" id="GO:0008146">
    <property type="term" value="F:sulfotransferase activity"/>
    <property type="evidence" value="ECO:0007669"/>
    <property type="project" value="InterPro"/>
</dbReference>
<protein>
    <submittedName>
        <fullName evidence="4">Sulfotransferase 1C1</fullName>
    </submittedName>
</protein>
<reference evidence="4 5" key="1">
    <citation type="journal article" date="2019" name="PLoS Biol.">
        <title>Sex chromosomes control vertical transmission of feminizing Wolbachia symbionts in an isopod.</title>
        <authorList>
            <person name="Becking T."/>
            <person name="Chebbi M.A."/>
            <person name="Giraud I."/>
            <person name="Moumen B."/>
            <person name="Laverre T."/>
            <person name="Caubet Y."/>
            <person name="Peccoud J."/>
            <person name="Gilbert C."/>
            <person name="Cordaux R."/>
        </authorList>
    </citation>
    <scope>NUCLEOTIDE SEQUENCE [LARGE SCALE GENOMIC DNA]</scope>
    <source>
        <strain evidence="4">ANa2</strain>
        <tissue evidence="4">Whole body excluding digestive tract and cuticle</tissue>
    </source>
</reference>
<evidence type="ECO:0000256" key="1">
    <source>
        <dbReference type="ARBA" id="ARBA00005771"/>
    </source>
</evidence>
<proteinExistence type="inferred from homology"/>
<dbReference type="InterPro" id="IPR000863">
    <property type="entry name" value="Sulfotransferase_dom"/>
</dbReference>
<evidence type="ECO:0000256" key="2">
    <source>
        <dbReference type="ARBA" id="ARBA00022679"/>
    </source>
</evidence>
<dbReference type="SUPFAM" id="SSF52540">
    <property type="entry name" value="P-loop containing nucleoside triphosphate hydrolases"/>
    <property type="match status" value="1"/>
</dbReference>
<sequence length="341" mass="39926">MSLKSGHRIVPLLFEEAEKQYQHFHRYRTGTIRLDPDGWFFTTPFIIFADKYYDFKFKPSDVLIMTYPKSGTTWTQEIVWTMMHNPNFNNPKATLPLLVRSPPLHFDFIMYGSAADPTAPGTSLHDTFVQAHPNRNPKDGVFLQLAELTEDPRIIKTHLPFSLLSPSLLETCKVIYMTRDPKDVAVSYCHHSKLLKMINFLGSTSDFVEHFVNDTLVYGPFWTHLKEAWNKRSHPNIHICFYEDMKANPKEEILRIHKFLDLDLTESQINKEMSKREDDNIMGSDNEIMNTKILNKDGGFFRKGVTGDYKNKLSEEDIQKINEWTKENTRDMDDEFKYKIK</sequence>
<dbReference type="AlphaFoldDB" id="A0A5N5SUS0"/>
<gene>
    <name evidence="4" type="ORF">Anas_03178</name>
</gene>
<feature type="domain" description="Sulfotransferase" evidence="3">
    <location>
        <begin position="59"/>
        <end position="332"/>
    </location>
</feature>
<dbReference type="PANTHER" id="PTHR11783">
    <property type="entry name" value="SULFOTRANSFERASE SULT"/>
    <property type="match status" value="1"/>
</dbReference>
<evidence type="ECO:0000313" key="5">
    <source>
        <dbReference type="Proteomes" id="UP000326759"/>
    </source>
</evidence>
<accession>A0A5N5SUS0</accession>
<comment type="caution">
    <text evidence="4">The sequence shown here is derived from an EMBL/GenBank/DDBJ whole genome shotgun (WGS) entry which is preliminary data.</text>
</comment>
<dbReference type="Proteomes" id="UP000326759">
    <property type="component" value="Unassembled WGS sequence"/>
</dbReference>